<evidence type="ECO:0000256" key="1">
    <source>
        <dbReference type="ARBA" id="ARBA00004123"/>
    </source>
</evidence>
<dbReference type="GO" id="GO:0032259">
    <property type="term" value="P:methylation"/>
    <property type="evidence" value="ECO:0007669"/>
    <property type="project" value="UniProtKB-KW"/>
</dbReference>
<dbReference type="EMBL" id="KV700122">
    <property type="protein sequence ID" value="OCF37758.1"/>
    <property type="molecule type" value="Genomic_DNA"/>
</dbReference>
<dbReference type="InterPro" id="IPR006560">
    <property type="entry name" value="AWS_dom"/>
</dbReference>
<accession>A0A1B9H3A9</accession>
<dbReference type="SMART" id="SM00570">
    <property type="entry name" value="AWS"/>
    <property type="match status" value="1"/>
</dbReference>
<evidence type="ECO:0000259" key="10">
    <source>
        <dbReference type="PROSITE" id="PS50868"/>
    </source>
</evidence>
<organism evidence="12 13">
    <name type="scientific">Kwoniella heveanensis BCC8398</name>
    <dbReference type="NCBI Taxonomy" id="1296120"/>
    <lineage>
        <taxon>Eukaryota</taxon>
        <taxon>Fungi</taxon>
        <taxon>Dikarya</taxon>
        <taxon>Basidiomycota</taxon>
        <taxon>Agaricomycotina</taxon>
        <taxon>Tremellomycetes</taxon>
        <taxon>Tremellales</taxon>
        <taxon>Cryptococcaceae</taxon>
        <taxon>Kwoniella</taxon>
    </lineage>
</organism>
<sequence length="858" mass="91971">MVRVQTRGGAIQKQKATTTFVKTRTSTKSKSKAPRSTSGAKVKVNARGTAKGKPGATPLNSSKKRSTNASGTAKSTITIITAKSLKPQIVETKSKSNSRGRNALGGADVSGDVRVRQKAQTLHKEVGVPAQATHSQAMDGSRVHVNQNQRKTVKTYVSKSKARAKAVVSTRRTIKTSIIGTGSAKKPSTARTVSQPARKSISKEKEKERSVQGKKATKSRTGDKHVIAANSKKNIVAAGSKPRVVKSGTAGKQSTTTGRSVKQSLKVSAPQSSTSDDSIPSAVVGLDKAATSAKVKVPKKEYMTAGFYCQDPYPSATRQLVNQILRVRATESRAAKSTKQAPIASSSSASRSAPARATRGKGQSGDTTTSIKKGKIPTAVPVIAERPSFPPLPYDHGFDLFFRQQHDFDLPWNIRFEAENGLLVRKAKPAAFQKLRGNVYPERPRVSAGSTAVCRCTPESGCGDNCINRIMSYLCGKECPAGEICTNKTLAKRKGPGYKVVHTGARGFGVVLTEDVSEGQFVIDYRGEIISMETFMDRINDEYKGTKNFYALEYDQDEVIDAGMRGNDARFINHGCAPNLEVRKYQTLGDGWEEYEVGMWASRDIKAGEELFYDYNFESFDVAAQSDELRTKCCCGAPNCIGYLGRKAGEKSAKELAAEQAAQSKAAKKSGKKVKKRKTQSMGAPAPEANGQLSTAVLGLEATPSDTSASTAVPSPELRTPSEVSEKALHGLEPVIVMLEEAIAPAALQLAPSSKRKRKNEAALVGTELLREPKKKGRNSEPAPSSQVFVIAKSSSSPIASNTLAKAPSATRISREEKVKARNGAPKGWAYLLPGAEQAVKLPAIATRRPPRDRSSLG</sequence>
<gene>
    <name evidence="12" type="ORF">I316_00885</name>
</gene>
<dbReference type="InterPro" id="IPR050777">
    <property type="entry name" value="SET2_Histone-Lys_MeTrsfase"/>
</dbReference>
<dbReference type="PROSITE" id="PS50280">
    <property type="entry name" value="SET"/>
    <property type="match status" value="1"/>
</dbReference>
<dbReference type="PANTHER" id="PTHR22884">
    <property type="entry name" value="SET DOMAIN PROTEINS"/>
    <property type="match status" value="1"/>
</dbReference>
<dbReference type="OrthoDB" id="308383at2759"/>
<evidence type="ECO:0000256" key="2">
    <source>
        <dbReference type="ARBA" id="ARBA00004286"/>
    </source>
</evidence>
<feature type="domain" description="SET" evidence="9">
    <location>
        <begin position="482"/>
        <end position="616"/>
    </location>
</feature>
<feature type="region of interest" description="Disordered" evidence="8">
    <location>
        <begin position="1"/>
        <end position="73"/>
    </location>
</feature>
<dbReference type="AlphaFoldDB" id="A0A1B9H3A9"/>
<feature type="compositionally biased region" description="Polar residues" evidence="8">
    <location>
        <begin position="704"/>
        <end position="713"/>
    </location>
</feature>
<proteinExistence type="predicted"/>
<dbReference type="Pfam" id="PF17907">
    <property type="entry name" value="AWS"/>
    <property type="match status" value="1"/>
</dbReference>
<evidence type="ECO:0008006" key="14">
    <source>
        <dbReference type="Google" id="ProtNLM"/>
    </source>
</evidence>
<reference evidence="13" key="2">
    <citation type="submission" date="2013-12" db="EMBL/GenBank/DDBJ databases">
        <title>Evolution of pathogenesis and genome organization in the Tremellales.</title>
        <authorList>
            <person name="Cuomo C."/>
            <person name="Litvintseva A."/>
            <person name="Heitman J."/>
            <person name="Chen Y."/>
            <person name="Sun S."/>
            <person name="Springer D."/>
            <person name="Dromer F."/>
            <person name="Young S."/>
            <person name="Zeng Q."/>
            <person name="Chapman S."/>
            <person name="Gujja S."/>
            <person name="Saif S."/>
            <person name="Birren B."/>
        </authorList>
    </citation>
    <scope>NUCLEOTIDE SEQUENCE [LARGE SCALE GENOMIC DNA]</scope>
    <source>
        <strain evidence="13">BCC8398</strain>
    </source>
</reference>
<dbReference type="SMART" id="SM00317">
    <property type="entry name" value="SET"/>
    <property type="match status" value="1"/>
</dbReference>
<feature type="region of interest" description="Disordered" evidence="8">
    <location>
        <begin position="178"/>
        <end position="280"/>
    </location>
</feature>
<evidence type="ECO:0000256" key="8">
    <source>
        <dbReference type="SAM" id="MobiDB-lite"/>
    </source>
</evidence>
<dbReference type="Proteomes" id="UP000092666">
    <property type="component" value="Unassembled WGS sequence"/>
</dbReference>
<evidence type="ECO:0000259" key="9">
    <source>
        <dbReference type="PROSITE" id="PS50280"/>
    </source>
</evidence>
<feature type="region of interest" description="Disordered" evidence="8">
    <location>
        <begin position="331"/>
        <end position="374"/>
    </location>
</feature>
<protein>
    <recommendedName>
        <fullName evidence="14">Histone-lysine N-methyltransferase ASH1L</fullName>
    </recommendedName>
</protein>
<dbReference type="PROSITE" id="PS51215">
    <property type="entry name" value="AWS"/>
    <property type="match status" value="1"/>
</dbReference>
<dbReference type="PROSITE" id="PS50868">
    <property type="entry name" value="POST_SET"/>
    <property type="match status" value="1"/>
</dbReference>
<evidence type="ECO:0000256" key="7">
    <source>
        <dbReference type="ARBA" id="ARBA00023242"/>
    </source>
</evidence>
<dbReference type="GO" id="GO:0042054">
    <property type="term" value="F:histone methyltransferase activity"/>
    <property type="evidence" value="ECO:0007669"/>
    <property type="project" value="InterPro"/>
</dbReference>
<feature type="region of interest" description="Disordered" evidence="8">
    <location>
        <begin position="664"/>
        <end position="724"/>
    </location>
</feature>
<evidence type="ECO:0000256" key="3">
    <source>
        <dbReference type="ARBA" id="ARBA00022454"/>
    </source>
</evidence>
<keyword evidence="6" id="KW-0949">S-adenosyl-L-methionine</keyword>
<dbReference type="STRING" id="1296120.A0A1B9H3A9"/>
<reference evidence="12 13" key="1">
    <citation type="submission" date="2013-07" db="EMBL/GenBank/DDBJ databases">
        <title>The Genome Sequence of Cryptococcus heveanensis BCC8398.</title>
        <authorList>
            <consortium name="The Broad Institute Genome Sequencing Platform"/>
            <person name="Cuomo C."/>
            <person name="Litvintseva A."/>
            <person name="Chen Y."/>
            <person name="Heitman J."/>
            <person name="Sun S."/>
            <person name="Springer D."/>
            <person name="Dromer F."/>
            <person name="Young S.K."/>
            <person name="Zeng Q."/>
            <person name="Gargeya S."/>
            <person name="Fitzgerald M."/>
            <person name="Abouelleil A."/>
            <person name="Alvarado L."/>
            <person name="Berlin A.M."/>
            <person name="Chapman S.B."/>
            <person name="Dewar J."/>
            <person name="Goldberg J."/>
            <person name="Griggs A."/>
            <person name="Gujja S."/>
            <person name="Hansen M."/>
            <person name="Howarth C."/>
            <person name="Imamovic A."/>
            <person name="Larimer J."/>
            <person name="McCowan C."/>
            <person name="Murphy C."/>
            <person name="Pearson M."/>
            <person name="Priest M."/>
            <person name="Roberts A."/>
            <person name="Saif S."/>
            <person name="Shea T."/>
            <person name="Sykes S."/>
            <person name="Wortman J."/>
            <person name="Nusbaum C."/>
            <person name="Birren B."/>
        </authorList>
    </citation>
    <scope>NUCLEOTIDE SEQUENCE [LARGE SCALE GENOMIC DNA]</scope>
    <source>
        <strain evidence="12 13">BCC8398</strain>
    </source>
</reference>
<evidence type="ECO:0000259" key="11">
    <source>
        <dbReference type="PROSITE" id="PS51215"/>
    </source>
</evidence>
<keyword evidence="7" id="KW-0539">Nucleus</keyword>
<feature type="compositionally biased region" description="Polar residues" evidence="8">
    <location>
        <begin position="132"/>
        <end position="151"/>
    </location>
</feature>
<keyword evidence="13" id="KW-1185">Reference proteome</keyword>
<comment type="subcellular location">
    <subcellularLocation>
        <location evidence="2">Chromosome</location>
    </subcellularLocation>
    <subcellularLocation>
        <location evidence="1">Nucleus</location>
    </subcellularLocation>
</comment>
<feature type="region of interest" description="Disordered" evidence="8">
    <location>
        <begin position="767"/>
        <end position="787"/>
    </location>
</feature>
<evidence type="ECO:0000256" key="6">
    <source>
        <dbReference type="ARBA" id="ARBA00022691"/>
    </source>
</evidence>
<dbReference type="GO" id="GO:0005694">
    <property type="term" value="C:chromosome"/>
    <property type="evidence" value="ECO:0007669"/>
    <property type="project" value="UniProtKB-SubCell"/>
</dbReference>
<evidence type="ECO:0000313" key="13">
    <source>
        <dbReference type="Proteomes" id="UP000092666"/>
    </source>
</evidence>
<feature type="compositionally biased region" description="Basic residues" evidence="8">
    <location>
        <begin position="666"/>
        <end position="679"/>
    </location>
</feature>
<feature type="compositionally biased region" description="Basic and acidic residues" evidence="8">
    <location>
        <begin position="201"/>
        <end position="211"/>
    </location>
</feature>
<dbReference type="Gene3D" id="2.170.270.10">
    <property type="entry name" value="SET domain"/>
    <property type="match status" value="1"/>
</dbReference>
<feature type="compositionally biased region" description="Low complexity" evidence="8">
    <location>
        <begin position="341"/>
        <end position="357"/>
    </location>
</feature>
<feature type="compositionally biased region" description="Polar residues" evidence="8">
    <location>
        <begin position="250"/>
        <end position="278"/>
    </location>
</feature>
<name>A0A1B9H3A9_9TREE</name>
<evidence type="ECO:0000256" key="4">
    <source>
        <dbReference type="ARBA" id="ARBA00022603"/>
    </source>
</evidence>
<evidence type="ECO:0000313" key="12">
    <source>
        <dbReference type="EMBL" id="OCF37758.1"/>
    </source>
</evidence>
<dbReference type="Pfam" id="PF00856">
    <property type="entry name" value="SET"/>
    <property type="match status" value="1"/>
</dbReference>
<evidence type="ECO:0000256" key="5">
    <source>
        <dbReference type="ARBA" id="ARBA00022679"/>
    </source>
</evidence>
<dbReference type="InterPro" id="IPR003616">
    <property type="entry name" value="Post-SET_dom"/>
</dbReference>
<keyword evidence="5" id="KW-0808">Transferase</keyword>
<feature type="domain" description="AWS" evidence="11">
    <location>
        <begin position="449"/>
        <end position="494"/>
    </location>
</feature>
<dbReference type="GO" id="GO:0005634">
    <property type="term" value="C:nucleus"/>
    <property type="evidence" value="ECO:0007669"/>
    <property type="project" value="UniProtKB-SubCell"/>
</dbReference>
<feature type="domain" description="Post-SET" evidence="10">
    <location>
        <begin position="629"/>
        <end position="645"/>
    </location>
</feature>
<dbReference type="SUPFAM" id="SSF82199">
    <property type="entry name" value="SET domain"/>
    <property type="match status" value="1"/>
</dbReference>
<keyword evidence="3" id="KW-0158">Chromosome</keyword>
<dbReference type="InterPro" id="IPR001214">
    <property type="entry name" value="SET_dom"/>
</dbReference>
<keyword evidence="4" id="KW-0489">Methyltransferase</keyword>
<dbReference type="InterPro" id="IPR046341">
    <property type="entry name" value="SET_dom_sf"/>
</dbReference>
<feature type="region of interest" description="Disordered" evidence="8">
    <location>
        <begin position="91"/>
        <end position="151"/>
    </location>
</feature>
<feature type="compositionally biased region" description="Low complexity" evidence="8">
    <location>
        <begin position="15"/>
        <end position="24"/>
    </location>
</feature>